<name>G4TIQ1_SERID</name>
<feature type="region of interest" description="Disordered" evidence="7">
    <location>
        <begin position="1"/>
        <end position="34"/>
    </location>
</feature>
<evidence type="ECO:0000256" key="8">
    <source>
        <dbReference type="SAM" id="Phobius"/>
    </source>
</evidence>
<dbReference type="CDD" id="cd17502">
    <property type="entry name" value="MFS_Azr1_MDR_like"/>
    <property type="match status" value="1"/>
</dbReference>
<dbReference type="OrthoDB" id="10021397at2759"/>
<evidence type="ECO:0000256" key="1">
    <source>
        <dbReference type="ARBA" id="ARBA00004127"/>
    </source>
</evidence>
<feature type="transmembrane region" description="Helical" evidence="8">
    <location>
        <begin position="174"/>
        <end position="192"/>
    </location>
</feature>
<dbReference type="PANTHER" id="PTHR23501">
    <property type="entry name" value="MAJOR FACILITATOR SUPERFAMILY"/>
    <property type="match status" value="1"/>
</dbReference>
<comment type="caution">
    <text evidence="10">The sequence shown here is derived from an EMBL/GenBank/DDBJ whole genome shotgun (WGS) entry which is preliminary data.</text>
</comment>
<feature type="region of interest" description="Disordered" evidence="7">
    <location>
        <begin position="540"/>
        <end position="602"/>
    </location>
</feature>
<evidence type="ECO:0000256" key="4">
    <source>
        <dbReference type="ARBA" id="ARBA00022692"/>
    </source>
</evidence>
<evidence type="ECO:0000256" key="5">
    <source>
        <dbReference type="ARBA" id="ARBA00022989"/>
    </source>
</evidence>
<feature type="transmembrane region" description="Helical" evidence="8">
    <location>
        <begin position="350"/>
        <end position="368"/>
    </location>
</feature>
<evidence type="ECO:0000256" key="2">
    <source>
        <dbReference type="ARBA" id="ARBA00008335"/>
    </source>
</evidence>
<dbReference type="Gene3D" id="1.20.1720.10">
    <property type="entry name" value="Multidrug resistance protein D"/>
    <property type="match status" value="1"/>
</dbReference>
<dbReference type="InParanoid" id="G4TIQ1"/>
<dbReference type="InterPro" id="IPR036259">
    <property type="entry name" value="MFS_trans_sf"/>
</dbReference>
<dbReference type="Proteomes" id="UP000007148">
    <property type="component" value="Unassembled WGS sequence"/>
</dbReference>
<feature type="transmembrane region" description="Helical" evidence="8">
    <location>
        <begin position="375"/>
        <end position="394"/>
    </location>
</feature>
<dbReference type="AlphaFoldDB" id="G4TIQ1"/>
<dbReference type="SUPFAM" id="SSF103473">
    <property type="entry name" value="MFS general substrate transporter"/>
    <property type="match status" value="1"/>
</dbReference>
<feature type="transmembrane region" description="Helical" evidence="8">
    <location>
        <begin position="509"/>
        <end position="529"/>
    </location>
</feature>
<feature type="transmembrane region" description="Helical" evidence="8">
    <location>
        <begin position="272"/>
        <end position="292"/>
    </location>
</feature>
<feature type="compositionally biased region" description="Basic and acidic residues" evidence="7">
    <location>
        <begin position="540"/>
        <end position="555"/>
    </location>
</feature>
<gene>
    <name evidence="10" type="ORF">PIIN_05130</name>
</gene>
<feature type="transmembrane region" description="Helical" evidence="8">
    <location>
        <begin position="313"/>
        <end position="330"/>
    </location>
</feature>
<dbReference type="eggNOG" id="KOG0254">
    <property type="taxonomic scope" value="Eukaryota"/>
</dbReference>
<feature type="transmembrane region" description="Helical" evidence="8">
    <location>
        <begin position="243"/>
        <end position="260"/>
    </location>
</feature>
<sequence>MSDQHQAAPSSPELEQTLAGSQENVKGKRKPGEEWKKDEVQEIPHNNLLLVFPGFILTVFLAALDQTIVATALPRIVADLNGASGYAWVGTAYLLTSAACAPLYGVLSDMTGRKPTLFFCILTFLLGSALCGAAKSMLWLCISRGVQGIGGGGALQLCQITISDITTLEKRGKYIGFIGATWGVASVVGPLIGGALADHSSWRWIFWLNLPTGGFAIALLALFLNLNPTPRKPFKTYVREFDFLGLLLAVGGVVCILLGFNYAETSWKDAKTIALLVVGGVLFIICGVNEFYLKERLPIFPPRLFQTRTTTGLLLSSFIQFFAFTGASYYLPNYFQVLGSSATDAGIKMIPFSFGGAIFAIVGGQIVSRTGSYRPTLWASWVVTTLGMGLFYLLDNKTSVGVQVVLLLVAAIGVGPLFPVPLIALQAAMPLKDMATSTSTLSLLRFLGGTIGLSVGNAVYQSGLRRRLPRIEGYNPGSYGMTNNVQGLHEIQPPELRDQVLHAYTRSIALIWIVYCAICFVGLLLVLPVRAYSLKRQIKKGEDPKKAGDAEEQERSATPPSSNDLEKGHANGADVNMEKNEKSRYASRVEAVETKEGQATNL</sequence>
<dbReference type="FunCoup" id="G4TIQ1">
    <property type="interactions" value="20"/>
</dbReference>
<dbReference type="GO" id="GO:0005886">
    <property type="term" value="C:plasma membrane"/>
    <property type="evidence" value="ECO:0007669"/>
    <property type="project" value="TreeGrafter"/>
</dbReference>
<dbReference type="PRINTS" id="PR01036">
    <property type="entry name" value="TCRTETB"/>
</dbReference>
<evidence type="ECO:0000256" key="7">
    <source>
        <dbReference type="SAM" id="MobiDB-lite"/>
    </source>
</evidence>
<keyword evidence="4 8" id="KW-0812">Transmembrane</keyword>
<evidence type="ECO:0000313" key="11">
    <source>
        <dbReference type="Proteomes" id="UP000007148"/>
    </source>
</evidence>
<keyword evidence="6 8" id="KW-0472">Membrane</keyword>
<dbReference type="PROSITE" id="PS50850">
    <property type="entry name" value="MFS"/>
    <property type="match status" value="1"/>
</dbReference>
<dbReference type="Gene3D" id="1.20.1250.20">
    <property type="entry name" value="MFS general substrate transporter like domains"/>
    <property type="match status" value="1"/>
</dbReference>
<feature type="transmembrane region" description="Helical" evidence="8">
    <location>
        <begin position="85"/>
        <end position="104"/>
    </location>
</feature>
<dbReference type="InterPro" id="IPR020846">
    <property type="entry name" value="MFS_dom"/>
</dbReference>
<organism evidence="10 11">
    <name type="scientific">Serendipita indica (strain DSM 11827)</name>
    <name type="common">Root endophyte fungus</name>
    <name type="synonym">Piriformospora indica</name>
    <dbReference type="NCBI Taxonomy" id="1109443"/>
    <lineage>
        <taxon>Eukaryota</taxon>
        <taxon>Fungi</taxon>
        <taxon>Dikarya</taxon>
        <taxon>Basidiomycota</taxon>
        <taxon>Agaricomycotina</taxon>
        <taxon>Agaricomycetes</taxon>
        <taxon>Sebacinales</taxon>
        <taxon>Serendipitaceae</taxon>
        <taxon>Serendipita</taxon>
    </lineage>
</organism>
<dbReference type="GO" id="GO:0012505">
    <property type="term" value="C:endomembrane system"/>
    <property type="evidence" value="ECO:0007669"/>
    <property type="project" value="UniProtKB-SubCell"/>
</dbReference>
<protein>
    <submittedName>
        <fullName evidence="10">Related to multidrug resistance proteins</fullName>
    </submittedName>
</protein>
<feature type="transmembrane region" description="Helical" evidence="8">
    <location>
        <begin position="116"/>
        <end position="134"/>
    </location>
</feature>
<dbReference type="OMA" id="WGRARTI"/>
<dbReference type="EMBL" id="CAFZ01000110">
    <property type="protein sequence ID" value="CCA71194.1"/>
    <property type="molecule type" value="Genomic_DNA"/>
</dbReference>
<feature type="domain" description="Major facilitator superfamily (MFS) profile" evidence="9">
    <location>
        <begin position="51"/>
        <end position="534"/>
    </location>
</feature>
<evidence type="ECO:0000256" key="6">
    <source>
        <dbReference type="ARBA" id="ARBA00023136"/>
    </source>
</evidence>
<dbReference type="PANTHER" id="PTHR23501:SF102">
    <property type="entry name" value="DRUG TRANSPORTER, PUTATIVE (AFU_ORTHOLOGUE AFUA_3G08530)-RELATED"/>
    <property type="match status" value="1"/>
</dbReference>
<dbReference type="InterPro" id="IPR011701">
    <property type="entry name" value="MFS"/>
</dbReference>
<feature type="transmembrane region" description="Helical" evidence="8">
    <location>
        <begin position="400"/>
        <end position="422"/>
    </location>
</feature>
<evidence type="ECO:0000256" key="3">
    <source>
        <dbReference type="ARBA" id="ARBA00022448"/>
    </source>
</evidence>
<feature type="transmembrane region" description="Helical" evidence="8">
    <location>
        <begin position="443"/>
        <end position="460"/>
    </location>
</feature>
<keyword evidence="3" id="KW-0813">Transport</keyword>
<dbReference type="FunFam" id="1.20.1720.10:FF:000013">
    <property type="entry name" value="Related to multidrug resistance proteins"/>
    <property type="match status" value="1"/>
</dbReference>
<feature type="transmembrane region" description="Helical" evidence="8">
    <location>
        <begin position="204"/>
        <end position="223"/>
    </location>
</feature>
<evidence type="ECO:0000313" key="10">
    <source>
        <dbReference type="EMBL" id="CCA71194.1"/>
    </source>
</evidence>
<dbReference type="HOGENOM" id="CLU_000960_22_0_1"/>
<proteinExistence type="inferred from homology"/>
<keyword evidence="5 8" id="KW-1133">Transmembrane helix</keyword>
<dbReference type="Pfam" id="PF07690">
    <property type="entry name" value="MFS_1"/>
    <property type="match status" value="1"/>
</dbReference>
<dbReference type="GO" id="GO:0022857">
    <property type="term" value="F:transmembrane transporter activity"/>
    <property type="evidence" value="ECO:0007669"/>
    <property type="project" value="InterPro"/>
</dbReference>
<keyword evidence="11" id="KW-1185">Reference proteome</keyword>
<comment type="subcellular location">
    <subcellularLocation>
        <location evidence="1">Endomembrane system</location>
        <topology evidence="1">Multi-pass membrane protein</topology>
    </subcellularLocation>
</comment>
<comment type="similarity">
    <text evidence="2">Belongs to the major facilitator superfamily.</text>
</comment>
<evidence type="ECO:0000259" key="9">
    <source>
        <dbReference type="PROSITE" id="PS50850"/>
    </source>
</evidence>
<feature type="transmembrane region" description="Helical" evidence="8">
    <location>
        <begin position="48"/>
        <end position="73"/>
    </location>
</feature>
<accession>G4TIQ1</accession>
<reference evidence="10 11" key="1">
    <citation type="journal article" date="2011" name="PLoS Pathog.">
        <title>Endophytic Life Strategies Decoded by Genome and Transcriptome Analyses of the Mutualistic Root Symbiont Piriformospora indica.</title>
        <authorList>
            <person name="Zuccaro A."/>
            <person name="Lahrmann U."/>
            <person name="Guldener U."/>
            <person name="Langen G."/>
            <person name="Pfiffi S."/>
            <person name="Biedenkopf D."/>
            <person name="Wong P."/>
            <person name="Samans B."/>
            <person name="Grimm C."/>
            <person name="Basiewicz M."/>
            <person name="Murat C."/>
            <person name="Martin F."/>
            <person name="Kogel K.H."/>
        </authorList>
    </citation>
    <scope>NUCLEOTIDE SEQUENCE [LARGE SCALE GENOMIC DNA]</scope>
    <source>
        <strain evidence="10 11">DSM 11827</strain>
    </source>
</reference>